<protein>
    <recommendedName>
        <fullName evidence="1">C2H2-type domain-containing protein</fullName>
    </recommendedName>
</protein>
<evidence type="ECO:0000313" key="3">
    <source>
        <dbReference type="Proteomes" id="UP001432027"/>
    </source>
</evidence>
<feature type="non-terminal residue" evidence="2">
    <location>
        <position position="1"/>
    </location>
</feature>
<evidence type="ECO:0000313" key="2">
    <source>
        <dbReference type="EMBL" id="GMS99966.1"/>
    </source>
</evidence>
<feature type="domain" description="C2H2-type" evidence="1">
    <location>
        <begin position="124"/>
        <end position="146"/>
    </location>
</feature>
<organism evidence="2 3">
    <name type="scientific">Pristionchus entomophagus</name>
    <dbReference type="NCBI Taxonomy" id="358040"/>
    <lineage>
        <taxon>Eukaryota</taxon>
        <taxon>Metazoa</taxon>
        <taxon>Ecdysozoa</taxon>
        <taxon>Nematoda</taxon>
        <taxon>Chromadorea</taxon>
        <taxon>Rhabditida</taxon>
        <taxon>Rhabditina</taxon>
        <taxon>Diplogasteromorpha</taxon>
        <taxon>Diplogasteroidea</taxon>
        <taxon>Neodiplogasteridae</taxon>
        <taxon>Pristionchus</taxon>
    </lineage>
</organism>
<comment type="caution">
    <text evidence="2">The sequence shown here is derived from an EMBL/GenBank/DDBJ whole genome shotgun (WGS) entry which is preliminary data.</text>
</comment>
<gene>
    <name evidence="2" type="ORF">PENTCL1PPCAC_22141</name>
</gene>
<dbReference type="InterPro" id="IPR013087">
    <property type="entry name" value="Znf_C2H2_type"/>
</dbReference>
<accession>A0AAV5U0J1</accession>
<keyword evidence="3" id="KW-1185">Reference proteome</keyword>
<reference evidence="2" key="1">
    <citation type="submission" date="2023-10" db="EMBL/GenBank/DDBJ databases">
        <title>Genome assembly of Pristionchus species.</title>
        <authorList>
            <person name="Yoshida K."/>
            <person name="Sommer R.J."/>
        </authorList>
    </citation>
    <scope>NUCLEOTIDE SEQUENCE</scope>
    <source>
        <strain evidence="2">RS0144</strain>
    </source>
</reference>
<sequence length="172" mass="20085">AVAYEHAVTVQRVIARLSILLRRTDIVHREHSLNTRGEAFLKIVDNTRFRPTRDFVTTKLQHYMNLACAGQKRAIALANKGGEIDPSDNEYFMRILRNWFKMEKNQKEFLEDMDKHLSTGVPHCAECKAAFGSKNDFYKHVTSYTHARKDQRMFAGYFIRLARGSRDWDITM</sequence>
<dbReference type="Proteomes" id="UP001432027">
    <property type="component" value="Unassembled WGS sequence"/>
</dbReference>
<dbReference type="AlphaFoldDB" id="A0AAV5U0J1"/>
<proteinExistence type="predicted"/>
<name>A0AAV5U0J1_9BILA</name>
<evidence type="ECO:0000259" key="1">
    <source>
        <dbReference type="PROSITE" id="PS00028"/>
    </source>
</evidence>
<dbReference type="EMBL" id="BTSX01000005">
    <property type="protein sequence ID" value="GMS99966.1"/>
    <property type="molecule type" value="Genomic_DNA"/>
</dbReference>
<dbReference type="PROSITE" id="PS00028">
    <property type="entry name" value="ZINC_FINGER_C2H2_1"/>
    <property type="match status" value="1"/>
</dbReference>